<proteinExistence type="inferred from homology"/>
<organism evidence="2 3">
    <name type="scientific">Donghicola mangrovi</name>
    <dbReference type="NCBI Taxonomy" id="2729614"/>
    <lineage>
        <taxon>Bacteria</taxon>
        <taxon>Pseudomonadati</taxon>
        <taxon>Pseudomonadota</taxon>
        <taxon>Alphaproteobacteria</taxon>
        <taxon>Rhodobacterales</taxon>
        <taxon>Roseobacteraceae</taxon>
        <taxon>Donghicola</taxon>
    </lineage>
</organism>
<protein>
    <submittedName>
        <fullName evidence="2">HyuE hydantoin racemase</fullName>
    </submittedName>
</protein>
<dbReference type="PANTHER" id="PTHR28047">
    <property type="entry name" value="PROTEIN DCG1"/>
    <property type="match status" value="1"/>
</dbReference>
<keyword evidence="3" id="KW-1185">Reference proteome</keyword>
<dbReference type="Proteomes" id="UP000523601">
    <property type="component" value="Unassembled WGS sequence"/>
</dbReference>
<dbReference type="Gene3D" id="3.40.50.12500">
    <property type="match status" value="1"/>
</dbReference>
<evidence type="ECO:0000313" key="3">
    <source>
        <dbReference type="Proteomes" id="UP000523601"/>
    </source>
</evidence>
<sequence>MKIAYINPNSTAAMTEGIVAVAAAALPAARIIGITNIGAPSAIQGPEDGAAALPGVLRLVAEAEADGADAIVIGCFDDTGLAEAQSITDLPVLGIGQSAYVMAGLMGRRFSVVTSLAVSIPVITENIAAGGYAPNCAGVYASDLPVLTIDEGAEPTRAHLAACLTEAAKTSGAVVLGCAGMAGLRADLVRRTGVLLIDGVAASAHLAAAAAGYRRA</sequence>
<gene>
    <name evidence="2" type="ORF">HJ526_13520</name>
</gene>
<comment type="similarity">
    <text evidence="1">Belongs to the HyuE racemase family.</text>
</comment>
<dbReference type="PANTHER" id="PTHR28047:SF5">
    <property type="entry name" value="PROTEIN DCG1"/>
    <property type="match status" value="1"/>
</dbReference>
<reference evidence="2 3" key="1">
    <citation type="submission" date="2020-04" db="EMBL/GenBank/DDBJ databases">
        <title>Donghicola sp., a member of the Rhodobacteraceae family isolated from mangrove forest in Thailand.</title>
        <authorList>
            <person name="Charoenyingcharoen P."/>
            <person name="Yukphan P."/>
        </authorList>
    </citation>
    <scope>NUCLEOTIDE SEQUENCE [LARGE SCALE GENOMIC DNA]</scope>
    <source>
        <strain evidence="2 3">C2-DW-16</strain>
    </source>
</reference>
<accession>A0ABX2PHQ4</accession>
<comment type="caution">
    <text evidence="2">The sequence shown here is derived from an EMBL/GenBank/DDBJ whole genome shotgun (WGS) entry which is preliminary data.</text>
</comment>
<name>A0ABX2PHQ4_9RHOB</name>
<dbReference type="EMBL" id="JABCJD010000007">
    <property type="protein sequence ID" value="NVO28446.1"/>
    <property type="molecule type" value="Genomic_DNA"/>
</dbReference>
<evidence type="ECO:0000313" key="2">
    <source>
        <dbReference type="EMBL" id="NVO28446.1"/>
    </source>
</evidence>
<dbReference type="Pfam" id="PF01177">
    <property type="entry name" value="Asp_Glu_race"/>
    <property type="match status" value="1"/>
</dbReference>
<dbReference type="InterPro" id="IPR052186">
    <property type="entry name" value="Hydantoin_racemase-like"/>
</dbReference>
<dbReference type="RefSeq" id="WP_176855139.1">
    <property type="nucleotide sequence ID" value="NZ_JABCJD010000007.1"/>
</dbReference>
<evidence type="ECO:0000256" key="1">
    <source>
        <dbReference type="ARBA" id="ARBA00038414"/>
    </source>
</evidence>
<dbReference type="InterPro" id="IPR015942">
    <property type="entry name" value="Asp/Glu/hydantoin_racemase"/>
</dbReference>
<dbReference type="InterPro" id="IPR053714">
    <property type="entry name" value="Iso_Racemase_Enz_sf"/>
</dbReference>